<gene>
    <name evidence="2" type="ORF">BKA23_0232</name>
</gene>
<dbReference type="Pfam" id="PF00583">
    <property type="entry name" value="Acetyltransf_1"/>
    <property type="match status" value="1"/>
</dbReference>
<reference evidence="2 3" key="1">
    <citation type="submission" date="2019-06" db="EMBL/GenBank/DDBJ databases">
        <title>Sequencing the genomes of 1000 actinobacteria strains.</title>
        <authorList>
            <person name="Klenk H.-P."/>
        </authorList>
    </citation>
    <scope>NUCLEOTIDE SEQUENCE [LARGE SCALE GENOMIC DNA]</scope>
    <source>
        <strain evidence="2 3">DSM 19560</strain>
    </source>
</reference>
<dbReference type="InterPro" id="IPR000182">
    <property type="entry name" value="GNAT_dom"/>
</dbReference>
<dbReference type="EMBL" id="VIVQ01000001">
    <property type="protein sequence ID" value="TWE11464.1"/>
    <property type="molecule type" value="Genomic_DNA"/>
</dbReference>
<evidence type="ECO:0000313" key="3">
    <source>
        <dbReference type="Proteomes" id="UP000318297"/>
    </source>
</evidence>
<protein>
    <recommendedName>
        <fullName evidence="1">N-acetyltransferase domain-containing protein</fullName>
    </recommendedName>
</protein>
<dbReference type="CDD" id="cd04301">
    <property type="entry name" value="NAT_SF"/>
    <property type="match status" value="1"/>
</dbReference>
<comment type="caution">
    <text evidence="2">The sequence shown here is derived from an EMBL/GenBank/DDBJ whole genome shotgun (WGS) entry which is preliminary data.</text>
</comment>
<evidence type="ECO:0000259" key="1">
    <source>
        <dbReference type="Pfam" id="PF00583"/>
    </source>
</evidence>
<accession>A0A561E786</accession>
<dbReference type="GO" id="GO:0016747">
    <property type="term" value="F:acyltransferase activity, transferring groups other than amino-acyl groups"/>
    <property type="evidence" value="ECO:0007669"/>
    <property type="project" value="InterPro"/>
</dbReference>
<dbReference type="SUPFAM" id="SSF55729">
    <property type="entry name" value="Acyl-CoA N-acyltransferases (Nat)"/>
    <property type="match status" value="1"/>
</dbReference>
<dbReference type="OrthoDB" id="4119890at2"/>
<proteinExistence type="predicted"/>
<sequence length="335" mass="37370">MIRTIDPMDDDAMRQVFEVGVAAKSLDRPWFEAMPYDAWLVGRRTVDDEEREVLLGSFGADGSCRGTLLAFIPTGDNLDKLYVDLDVDPAVRRHGVGRELIGAATELGRQHRRSCLMVDAYVPVEGDRPHPYDAFAAAVGFRPGWIEATRHLPLPVAQRRLDHLGAQAAAAYSPGYRIETYAGGVPEALLPDLAQLMSLLAVDSPSGEIDFEPEQVTPERLRHNYEREERQGCIRLSALAIHETSWAVVAQSDIILPPGETVSASQIGTYVHRDHRGHRLGLAVKVANLQYLQRNYPGRRFVRTCNADDNSYMVAINVTLGYELVERLVTWVRDI</sequence>
<name>A0A561E786_9MICO</name>
<dbReference type="Proteomes" id="UP000318297">
    <property type="component" value="Unassembled WGS sequence"/>
</dbReference>
<dbReference type="InterPro" id="IPR016181">
    <property type="entry name" value="Acyl_CoA_acyltransferase"/>
</dbReference>
<evidence type="ECO:0000313" key="2">
    <source>
        <dbReference type="EMBL" id="TWE11464.1"/>
    </source>
</evidence>
<dbReference type="Gene3D" id="3.40.630.30">
    <property type="match status" value="1"/>
</dbReference>
<dbReference type="RefSeq" id="WP_145224755.1">
    <property type="nucleotide sequence ID" value="NZ_VIVQ01000001.1"/>
</dbReference>
<keyword evidence="3" id="KW-1185">Reference proteome</keyword>
<feature type="domain" description="N-acetyltransferase" evidence="1">
    <location>
        <begin position="52"/>
        <end position="113"/>
    </location>
</feature>
<organism evidence="2 3">
    <name type="scientific">Rudaeicoccus suwonensis</name>
    <dbReference type="NCBI Taxonomy" id="657409"/>
    <lineage>
        <taxon>Bacteria</taxon>
        <taxon>Bacillati</taxon>
        <taxon>Actinomycetota</taxon>
        <taxon>Actinomycetes</taxon>
        <taxon>Micrococcales</taxon>
        <taxon>Dermacoccaceae</taxon>
        <taxon>Rudaeicoccus</taxon>
    </lineage>
</organism>
<dbReference type="AlphaFoldDB" id="A0A561E786"/>